<evidence type="ECO:0000256" key="3">
    <source>
        <dbReference type="ARBA" id="ARBA00022475"/>
    </source>
</evidence>
<comment type="caution">
    <text evidence="8">The sequence shown here is derived from an EMBL/GenBank/DDBJ whole genome shotgun (WGS) entry which is preliminary data.</text>
</comment>
<keyword evidence="4 7" id="KW-0812">Transmembrane</keyword>
<organism evidence="8 9">
    <name type="scientific">Longivirga aurantiaca</name>
    <dbReference type="NCBI Taxonomy" id="1837743"/>
    <lineage>
        <taxon>Bacteria</taxon>
        <taxon>Bacillati</taxon>
        <taxon>Actinomycetota</taxon>
        <taxon>Actinomycetes</taxon>
        <taxon>Sporichthyales</taxon>
        <taxon>Sporichthyaceae</taxon>
        <taxon>Longivirga</taxon>
    </lineage>
</organism>
<gene>
    <name evidence="8" type="ORF">ACFQGU_10420</name>
</gene>
<evidence type="ECO:0000256" key="4">
    <source>
        <dbReference type="ARBA" id="ARBA00022692"/>
    </source>
</evidence>
<feature type="transmembrane region" description="Helical" evidence="7">
    <location>
        <begin position="55"/>
        <end position="79"/>
    </location>
</feature>
<sequence>MEPSGIISGIFVGLIIGGLARLVIRNNEPTGCLLTMLIGLVGAAIGAAIGNSQGWGFWAVLVLQVFIAAVIVALFTFLARPKS</sequence>
<evidence type="ECO:0000313" key="8">
    <source>
        <dbReference type="EMBL" id="MFC6238295.1"/>
    </source>
</evidence>
<dbReference type="Proteomes" id="UP001596138">
    <property type="component" value="Unassembled WGS sequence"/>
</dbReference>
<keyword evidence="9" id="KW-1185">Reference proteome</keyword>
<keyword evidence="6 7" id="KW-0472">Membrane</keyword>
<evidence type="ECO:0000256" key="2">
    <source>
        <dbReference type="ARBA" id="ARBA00011006"/>
    </source>
</evidence>
<evidence type="ECO:0000256" key="5">
    <source>
        <dbReference type="ARBA" id="ARBA00022989"/>
    </source>
</evidence>
<reference evidence="9" key="1">
    <citation type="journal article" date="2019" name="Int. J. Syst. Evol. Microbiol.">
        <title>The Global Catalogue of Microorganisms (GCM) 10K type strain sequencing project: providing services to taxonomists for standard genome sequencing and annotation.</title>
        <authorList>
            <consortium name="The Broad Institute Genomics Platform"/>
            <consortium name="The Broad Institute Genome Sequencing Center for Infectious Disease"/>
            <person name="Wu L."/>
            <person name="Ma J."/>
        </authorList>
    </citation>
    <scope>NUCLEOTIDE SEQUENCE [LARGE SCALE GENOMIC DNA]</scope>
    <source>
        <strain evidence="9">CGMCC 4.7317</strain>
    </source>
</reference>
<accession>A0ABW1T1Z0</accession>
<dbReference type="InterPro" id="IPR007341">
    <property type="entry name" value="Transgly_assoc"/>
</dbReference>
<feature type="transmembrane region" description="Helical" evidence="7">
    <location>
        <begin position="6"/>
        <end position="24"/>
    </location>
</feature>
<dbReference type="EMBL" id="JBHSTI010000008">
    <property type="protein sequence ID" value="MFC6238295.1"/>
    <property type="molecule type" value="Genomic_DNA"/>
</dbReference>
<comment type="subcellular location">
    <subcellularLocation>
        <location evidence="1">Cell membrane</location>
        <topology evidence="1">Multi-pass membrane protein</topology>
    </subcellularLocation>
</comment>
<evidence type="ECO:0000313" key="9">
    <source>
        <dbReference type="Proteomes" id="UP001596138"/>
    </source>
</evidence>
<dbReference type="RefSeq" id="WP_386766385.1">
    <property type="nucleotide sequence ID" value="NZ_JBHSTI010000008.1"/>
</dbReference>
<keyword evidence="3" id="KW-1003">Cell membrane</keyword>
<protein>
    <submittedName>
        <fullName evidence="8">GlsB/YeaQ/YmgE family stress response membrane protein</fullName>
    </submittedName>
</protein>
<evidence type="ECO:0000256" key="1">
    <source>
        <dbReference type="ARBA" id="ARBA00004651"/>
    </source>
</evidence>
<evidence type="ECO:0000256" key="6">
    <source>
        <dbReference type="ARBA" id="ARBA00023136"/>
    </source>
</evidence>
<dbReference type="PANTHER" id="PTHR33884">
    <property type="entry name" value="UPF0410 PROTEIN YMGE"/>
    <property type="match status" value="1"/>
</dbReference>
<feature type="transmembrane region" description="Helical" evidence="7">
    <location>
        <begin position="31"/>
        <end position="49"/>
    </location>
</feature>
<name>A0ABW1T1Z0_9ACTN</name>
<dbReference type="PANTHER" id="PTHR33884:SF3">
    <property type="entry name" value="UPF0410 PROTEIN YMGE"/>
    <property type="match status" value="1"/>
</dbReference>
<keyword evidence="5 7" id="KW-1133">Transmembrane helix</keyword>
<proteinExistence type="inferred from homology"/>
<comment type="similarity">
    <text evidence="2">Belongs to the UPF0410 family.</text>
</comment>
<evidence type="ECO:0000256" key="7">
    <source>
        <dbReference type="SAM" id="Phobius"/>
    </source>
</evidence>